<dbReference type="Proteomes" id="UP000320948">
    <property type="component" value="Unassembled WGS sequence"/>
</dbReference>
<comment type="caution">
    <text evidence="1">The sequence shown here is derived from an EMBL/GenBank/DDBJ whole genome shotgun (WGS) entry which is preliminary data.</text>
</comment>
<dbReference type="EMBL" id="VAFM01000001">
    <property type="protein sequence ID" value="TKW61227.1"/>
    <property type="molecule type" value="Genomic_DNA"/>
</dbReference>
<reference evidence="1 2" key="1">
    <citation type="journal article" date="2017" name="Nat. Commun.">
        <title>In situ click chemistry generation of cyclooxygenase-2 inhibitors.</title>
        <authorList>
            <person name="Bhardwaj A."/>
            <person name="Kaur J."/>
            <person name="Wuest M."/>
            <person name="Wuest F."/>
        </authorList>
    </citation>
    <scope>NUCLEOTIDE SEQUENCE [LARGE SCALE GENOMIC DNA]</scope>
    <source>
        <strain evidence="1">S2_018_000_R2_106</strain>
    </source>
</reference>
<protein>
    <submittedName>
        <fullName evidence="1">Uncharacterized protein</fullName>
    </submittedName>
</protein>
<evidence type="ECO:0000313" key="2">
    <source>
        <dbReference type="Proteomes" id="UP000320948"/>
    </source>
</evidence>
<evidence type="ECO:0000313" key="1">
    <source>
        <dbReference type="EMBL" id="TKW61227.1"/>
    </source>
</evidence>
<organism evidence="1 2">
    <name type="scientific">Blastochloris viridis</name>
    <name type="common">Rhodopseudomonas viridis</name>
    <dbReference type="NCBI Taxonomy" id="1079"/>
    <lineage>
        <taxon>Bacteria</taxon>
        <taxon>Pseudomonadati</taxon>
        <taxon>Pseudomonadota</taxon>
        <taxon>Alphaproteobacteria</taxon>
        <taxon>Hyphomicrobiales</taxon>
        <taxon>Blastochloridaceae</taxon>
        <taxon>Blastochloris</taxon>
    </lineage>
</organism>
<accession>A0A6N4RBW0</accession>
<sequence length="253" mass="28190">MRFFTQVACFAVHHCKPGLLLTMLAVGGKNLVAADLLVAAVNSRHPAEMWGTLKDILKADLSDPSCVGAALPGIAVSNYLPAFSQMMDTVQRLQMTVDTDDLLVLMARQGADACWTYAVSELKLVPAPVAYDALVDAAILGGNALILDSLERAVYLPQEFRTRIFWKRKLDDVVRGRNPNYIRDVVCRSEWLKPEDFDTARTFAMRGKHDYLKESVIDYAIDMATGTWMNYLTTRPVEAPKRNVHELKLKTAA</sequence>
<dbReference type="AlphaFoldDB" id="A0A6N4RBW0"/>
<name>A0A6N4RBW0_BLAVI</name>
<gene>
    <name evidence="1" type="ORF">DI628_00950</name>
</gene>
<proteinExistence type="predicted"/>